<keyword evidence="6" id="KW-0297">G-protein coupled receptor</keyword>
<dbReference type="Gene3D" id="1.20.1070.10">
    <property type="entry name" value="Rhodopsin 7-helix transmembrane proteins"/>
    <property type="match status" value="1"/>
</dbReference>
<dbReference type="PRINTS" id="PR00237">
    <property type="entry name" value="GPCRRHODOPSN"/>
</dbReference>
<dbReference type="SUPFAM" id="SSF81321">
    <property type="entry name" value="Family A G protein-coupled receptor-like"/>
    <property type="match status" value="1"/>
</dbReference>
<evidence type="ECO:0000256" key="5">
    <source>
        <dbReference type="ARBA" id="ARBA00022989"/>
    </source>
</evidence>
<dbReference type="CDD" id="cd13954">
    <property type="entry name" value="7tmA_OR"/>
    <property type="match status" value="1"/>
</dbReference>
<dbReference type="EMBL" id="DYDO01000008">
    <property type="protein sequence ID" value="DBA19151.1"/>
    <property type="molecule type" value="Genomic_DNA"/>
</dbReference>
<dbReference type="InterPro" id="IPR000276">
    <property type="entry name" value="GPCR_Rhodpsn"/>
</dbReference>
<dbReference type="InterPro" id="IPR000725">
    <property type="entry name" value="Olfact_rcpt"/>
</dbReference>
<keyword evidence="8" id="KW-0675">Receptor</keyword>
<dbReference type="Pfam" id="PF13853">
    <property type="entry name" value="7tm_4"/>
    <property type="match status" value="1"/>
</dbReference>
<dbReference type="Proteomes" id="UP001181693">
    <property type="component" value="Unassembled WGS sequence"/>
</dbReference>
<feature type="transmembrane region" description="Helical" evidence="10">
    <location>
        <begin position="271"/>
        <end position="290"/>
    </location>
</feature>
<feature type="transmembrane region" description="Helical" evidence="10">
    <location>
        <begin position="235"/>
        <end position="259"/>
    </location>
</feature>
<feature type="domain" description="G-protein coupled receptors family 1 profile" evidence="11">
    <location>
        <begin position="39"/>
        <end position="288"/>
    </location>
</feature>
<dbReference type="PROSITE" id="PS50262">
    <property type="entry name" value="G_PROTEIN_RECEP_F1_2"/>
    <property type="match status" value="1"/>
</dbReference>
<dbReference type="AlphaFoldDB" id="A0AAV2ZR96"/>
<evidence type="ECO:0000256" key="4">
    <source>
        <dbReference type="ARBA" id="ARBA00022725"/>
    </source>
</evidence>
<evidence type="ECO:0000256" key="9">
    <source>
        <dbReference type="ARBA" id="ARBA00023224"/>
    </source>
</evidence>
<feature type="transmembrane region" description="Helical" evidence="10">
    <location>
        <begin position="138"/>
        <end position="156"/>
    </location>
</feature>
<evidence type="ECO:0000256" key="1">
    <source>
        <dbReference type="ARBA" id="ARBA00004651"/>
    </source>
</evidence>
<proteinExistence type="predicted"/>
<evidence type="ECO:0000259" key="11">
    <source>
        <dbReference type="PROSITE" id="PS50262"/>
    </source>
</evidence>
<dbReference type="PANTHER" id="PTHR26452">
    <property type="entry name" value="OLFACTORY RECEPTOR"/>
    <property type="match status" value="1"/>
</dbReference>
<evidence type="ECO:0000256" key="8">
    <source>
        <dbReference type="ARBA" id="ARBA00023170"/>
    </source>
</evidence>
<protein>
    <recommendedName>
        <fullName evidence="11">G-protein coupled receptors family 1 profile domain-containing protein</fullName>
    </recommendedName>
</protein>
<keyword evidence="13" id="KW-1185">Reference proteome</keyword>
<dbReference type="GO" id="GO:0005886">
    <property type="term" value="C:plasma membrane"/>
    <property type="evidence" value="ECO:0007669"/>
    <property type="project" value="UniProtKB-SubCell"/>
</dbReference>
<dbReference type="InterPro" id="IPR050516">
    <property type="entry name" value="Olfactory_GPCR"/>
</dbReference>
<dbReference type="GO" id="GO:0004984">
    <property type="term" value="F:olfactory receptor activity"/>
    <property type="evidence" value="ECO:0007669"/>
    <property type="project" value="InterPro"/>
</dbReference>
<evidence type="ECO:0000313" key="13">
    <source>
        <dbReference type="Proteomes" id="UP001181693"/>
    </source>
</evidence>
<evidence type="ECO:0000256" key="3">
    <source>
        <dbReference type="ARBA" id="ARBA00022692"/>
    </source>
</evidence>
<feature type="transmembrane region" description="Helical" evidence="10">
    <location>
        <begin position="192"/>
        <end position="214"/>
    </location>
</feature>
<dbReference type="InterPro" id="IPR017452">
    <property type="entry name" value="GPCR_Rhodpsn_7TM"/>
</dbReference>
<feature type="transmembrane region" description="Helical" evidence="10">
    <location>
        <begin position="100"/>
        <end position="118"/>
    </location>
</feature>
<reference evidence="12" key="1">
    <citation type="thesis" date="2020" institute="ProQuest LLC" country="789 East Eisenhower Parkway, Ann Arbor, MI, USA">
        <title>Comparative Genomics and Chromosome Evolution.</title>
        <authorList>
            <person name="Mudd A.B."/>
        </authorList>
    </citation>
    <scope>NUCLEOTIDE SEQUENCE</scope>
    <source>
        <strain evidence="12">1538</strain>
        <tissue evidence="12">Blood</tissue>
    </source>
</reference>
<dbReference type="FunFam" id="1.20.1070.10:FF:000015">
    <property type="entry name" value="Olfactory receptor"/>
    <property type="match status" value="1"/>
</dbReference>
<accession>A0AAV2ZR96</accession>
<keyword evidence="4" id="KW-0552">Olfaction</keyword>
<dbReference type="PRINTS" id="PR00245">
    <property type="entry name" value="OLFACTORYR"/>
</dbReference>
<keyword evidence="2" id="KW-1003">Cell membrane</keyword>
<sequence length="312" mass="35558">MVNGTFQNVFQIVPFFYNTGNTSLVLSIFFIIYLIGLLMNFLLLTVIYINDHLHTPLYIFLCNLSFVDICSTSATVPKLLVMLLSGNNTIPFMQCFSQTYFFLLAASAEDILLFIMAYDRYIAICNPLHYHHLLRNKVCILFIFIIWLSASLNSLLMTLPVSMMSFCQTNIIQHFFCEAKSLTKISCAGREIFYYIVYMELLLFGLFPFLCSLTSYIKILNIILQIKSKEGKKKAFSTCSSHLAVIMLYYTTGASMYMIPPSKYSDVMEQISTVLCTAITPILNPLIYSLRNKDVKRGLRNLVAGKLKMAAI</sequence>
<dbReference type="GO" id="GO:0004930">
    <property type="term" value="F:G protein-coupled receptor activity"/>
    <property type="evidence" value="ECO:0007669"/>
    <property type="project" value="UniProtKB-KW"/>
</dbReference>
<evidence type="ECO:0000256" key="6">
    <source>
        <dbReference type="ARBA" id="ARBA00023040"/>
    </source>
</evidence>
<keyword evidence="7 10" id="KW-0472">Membrane</keyword>
<feature type="transmembrane region" description="Helical" evidence="10">
    <location>
        <begin position="24"/>
        <end position="50"/>
    </location>
</feature>
<keyword evidence="5 10" id="KW-1133">Transmembrane helix</keyword>
<evidence type="ECO:0000313" key="12">
    <source>
        <dbReference type="EMBL" id="DBA19151.1"/>
    </source>
</evidence>
<keyword evidence="4" id="KW-0716">Sensory transduction</keyword>
<comment type="subcellular location">
    <subcellularLocation>
        <location evidence="1">Cell membrane</location>
        <topology evidence="1">Multi-pass membrane protein</topology>
    </subcellularLocation>
</comment>
<organism evidence="12 13">
    <name type="scientific">Pyxicephalus adspersus</name>
    <name type="common">African bullfrog</name>
    <dbReference type="NCBI Taxonomy" id="30357"/>
    <lineage>
        <taxon>Eukaryota</taxon>
        <taxon>Metazoa</taxon>
        <taxon>Chordata</taxon>
        <taxon>Craniata</taxon>
        <taxon>Vertebrata</taxon>
        <taxon>Euteleostomi</taxon>
        <taxon>Amphibia</taxon>
        <taxon>Batrachia</taxon>
        <taxon>Anura</taxon>
        <taxon>Neobatrachia</taxon>
        <taxon>Ranoidea</taxon>
        <taxon>Pyxicephalidae</taxon>
        <taxon>Pyxicephalinae</taxon>
        <taxon>Pyxicephalus</taxon>
    </lineage>
</organism>
<feature type="transmembrane region" description="Helical" evidence="10">
    <location>
        <begin position="57"/>
        <end position="80"/>
    </location>
</feature>
<keyword evidence="3 10" id="KW-0812">Transmembrane</keyword>
<comment type="caution">
    <text evidence="12">The sequence shown here is derived from an EMBL/GenBank/DDBJ whole genome shotgun (WGS) entry which is preliminary data.</text>
</comment>
<evidence type="ECO:0000256" key="2">
    <source>
        <dbReference type="ARBA" id="ARBA00022475"/>
    </source>
</evidence>
<name>A0AAV2ZR96_PYXAD</name>
<evidence type="ECO:0000256" key="7">
    <source>
        <dbReference type="ARBA" id="ARBA00023136"/>
    </source>
</evidence>
<gene>
    <name evidence="12" type="ORF">GDO54_015018</name>
</gene>
<evidence type="ECO:0000256" key="10">
    <source>
        <dbReference type="SAM" id="Phobius"/>
    </source>
</evidence>
<keyword evidence="9" id="KW-0807">Transducer</keyword>